<dbReference type="SUPFAM" id="SSF75011">
    <property type="entry name" value="3-carboxy-cis,cis-mucoante lactonizing enzyme"/>
    <property type="match status" value="1"/>
</dbReference>
<proteinExistence type="predicted"/>
<dbReference type="Gene3D" id="2.130.10.10">
    <property type="entry name" value="YVTN repeat-like/Quinoprotein amine dehydrogenase"/>
    <property type="match status" value="1"/>
</dbReference>
<sequence>MANLFALTLSNPDISGDDKATIYTGLDKGNKLDLTLTNNSGFDASFTSSTNLLIKIAKTLIDEEGIQGITVAAPWTTDGYYTPDNDPDKSDNKAYYVLKLKAPSDGVPFKTGSDNAVTINLDSVSPSAKGTASLFACYDFPGIEMITSATLAALAAPNDNDKPLLGNENALRMTVRVNDGSDTNPLVFTDSEIPVTGVNAAENIIHINLNFQDQNLPSTHTQTGLGYLLESWDPNNPPTFQIQFPYFSANAKLPARYDLTNDFSQGDPNYNLYTSARNIRLSLSATDPKVLSNDWWEIIPPTNDDNAPFWKVQPKTANSHVFTGVTKGTHASGPFLDLYFSHIYSNLPIDQDSPETLLYVETYNFEGFNDRLTQLPLFKEPSVKINKFSGEIDIQGDTTTLQLIWDTENTEYCELTGSSERLLSNNLNNPFRQTINLTKPLKSSYTLTAFGQNGRSKIQKTIYIKWKQSSRVSPQSFDAPGPLQVSPDGDWLYLVNQHGIKKLDSSTLVAQDEELNLGSDFAKNVVLNSNGSVVYVAIQDTQGNGRISAYDSSFQSIDVSSAPGGNAAPNLYPMALSADDSQLAINQSRPLGPSGPNIQGFTPSDLKIVDGSPYSSNDVRGIGLAFGDNNLYFSDSQGLGVLDSSSFTPIAHSPVSIKSDQTVSYSPGPIAVSADNSTAATLALGYNGADRAFVLCTVDVGSTPMALKSRNQVFNGFSANPEVVSTGLGYSYDDQYLFVFGADYAAGVTDHNTTRFSVFNPDTLQELSWSPIKVDGLFGSIAMAPDGARIYASVVNTSSLSPSDPPIPKPITGSVRTLIPYFD</sequence>
<accession>A0A4U1BPJ9</accession>
<evidence type="ECO:0000313" key="1">
    <source>
        <dbReference type="EMBL" id="TKB52735.1"/>
    </source>
</evidence>
<dbReference type="OrthoDB" id="9776991at2"/>
<dbReference type="AlphaFoldDB" id="A0A4U1BPJ9"/>
<dbReference type="Proteomes" id="UP000305675">
    <property type="component" value="Unassembled WGS sequence"/>
</dbReference>
<gene>
    <name evidence="1" type="ORF">FCL42_15615</name>
</gene>
<dbReference type="RefSeq" id="WP_136864358.1">
    <property type="nucleotide sequence ID" value="NZ_SWCJ01000014.1"/>
</dbReference>
<name>A0A4U1BPJ9_9GAMM</name>
<reference evidence="1 2" key="1">
    <citation type="submission" date="2019-04" db="EMBL/GenBank/DDBJ databases">
        <authorList>
            <person name="Hwang J.C."/>
        </authorList>
    </citation>
    <scope>NUCLEOTIDE SEQUENCE [LARGE SCALE GENOMIC DNA]</scope>
    <source>
        <strain evidence="1 2">IMCC35002</strain>
    </source>
</reference>
<comment type="caution">
    <text evidence="1">The sequence shown here is derived from an EMBL/GenBank/DDBJ whole genome shotgun (WGS) entry which is preliminary data.</text>
</comment>
<dbReference type="EMBL" id="SWCJ01000014">
    <property type="protein sequence ID" value="TKB52735.1"/>
    <property type="molecule type" value="Genomic_DNA"/>
</dbReference>
<evidence type="ECO:0000313" key="2">
    <source>
        <dbReference type="Proteomes" id="UP000305675"/>
    </source>
</evidence>
<dbReference type="InterPro" id="IPR015943">
    <property type="entry name" value="WD40/YVTN_repeat-like_dom_sf"/>
</dbReference>
<keyword evidence="2" id="KW-1185">Reference proteome</keyword>
<protein>
    <submittedName>
        <fullName evidence="1">Uncharacterized protein</fullName>
    </submittedName>
</protein>
<organism evidence="1 2">
    <name type="scientific">Ferrimonas aestuarii</name>
    <dbReference type="NCBI Taxonomy" id="2569539"/>
    <lineage>
        <taxon>Bacteria</taxon>
        <taxon>Pseudomonadati</taxon>
        <taxon>Pseudomonadota</taxon>
        <taxon>Gammaproteobacteria</taxon>
        <taxon>Alteromonadales</taxon>
        <taxon>Ferrimonadaceae</taxon>
        <taxon>Ferrimonas</taxon>
    </lineage>
</organism>